<dbReference type="PRINTS" id="PR00081">
    <property type="entry name" value="GDHRDH"/>
</dbReference>
<sequence length="226" mass="24077">MPSIVITGAGRGIGLVLAEQYRERGWRVYACHRHASVELKRLANEHLSLYPLDVADETQIARFVDGLGGAPLDVLFNNAGVYGPFEDGLGALNAQGLLETLKINTVAPLLLAQALLPNLQAGSRKIIATLTSRMGSIADNASGGHYPYRASKAALNAALKSLSIDLRPRGIKVLILHPGWVKTDMGGPNGQLTIEQCATRLCGLVDAADQGDSGRFIDIDGDTLPW</sequence>
<keyword evidence="3" id="KW-1185">Reference proteome</keyword>
<evidence type="ECO:0000256" key="1">
    <source>
        <dbReference type="RuleBase" id="RU000363"/>
    </source>
</evidence>
<dbReference type="PANTHER" id="PTHR45458">
    <property type="entry name" value="SHORT-CHAIN DEHYDROGENASE/REDUCTASE SDR"/>
    <property type="match status" value="1"/>
</dbReference>
<evidence type="ECO:0008006" key="4">
    <source>
        <dbReference type="Google" id="ProtNLM"/>
    </source>
</evidence>
<dbReference type="AlphaFoldDB" id="A0A1D8ITN4"/>
<dbReference type="PRINTS" id="PR00080">
    <property type="entry name" value="SDRFAMILY"/>
</dbReference>
<reference evidence="3" key="1">
    <citation type="submission" date="2016-09" db="EMBL/GenBank/DDBJ databases">
        <title>Acidihalobacter prosperus F5.</title>
        <authorList>
            <person name="Khaleque H.N."/>
            <person name="Ramsay J.P."/>
            <person name="Kaksonen A.H."/>
            <person name="Boxall N.J."/>
            <person name="Watkin E.L.J."/>
        </authorList>
    </citation>
    <scope>NUCLEOTIDE SEQUENCE [LARGE SCALE GENOMIC DNA]</scope>
    <source>
        <strain evidence="3">F5</strain>
    </source>
</reference>
<gene>
    <name evidence="2" type="ORF">BI364_17035</name>
</gene>
<dbReference type="KEGG" id="aprs:BI364_17035"/>
<dbReference type="InterPro" id="IPR036291">
    <property type="entry name" value="NAD(P)-bd_dom_sf"/>
</dbReference>
<comment type="similarity">
    <text evidence="1">Belongs to the short-chain dehydrogenases/reductases (SDR) family.</text>
</comment>
<dbReference type="CDD" id="cd05325">
    <property type="entry name" value="carb_red_sniffer_like_SDR_c"/>
    <property type="match status" value="1"/>
</dbReference>
<protein>
    <recommendedName>
        <fullName evidence="4">Short-chain dehydrogenase</fullName>
    </recommendedName>
</protein>
<organism evidence="2 3">
    <name type="scientific">Acidihalobacter yilgarnensis</name>
    <dbReference type="NCBI Taxonomy" id="2819280"/>
    <lineage>
        <taxon>Bacteria</taxon>
        <taxon>Pseudomonadati</taxon>
        <taxon>Pseudomonadota</taxon>
        <taxon>Gammaproteobacteria</taxon>
        <taxon>Chromatiales</taxon>
        <taxon>Ectothiorhodospiraceae</taxon>
        <taxon>Acidihalobacter</taxon>
    </lineage>
</organism>
<dbReference type="Proteomes" id="UP000095401">
    <property type="component" value="Chromosome"/>
</dbReference>
<dbReference type="PANTHER" id="PTHR45458:SF1">
    <property type="entry name" value="SHORT CHAIN DEHYDROGENASE"/>
    <property type="match status" value="1"/>
</dbReference>
<proteinExistence type="inferred from homology"/>
<evidence type="ECO:0000313" key="3">
    <source>
        <dbReference type="Proteomes" id="UP000095401"/>
    </source>
</evidence>
<accession>A0A1D8ITN4</accession>
<evidence type="ECO:0000313" key="2">
    <source>
        <dbReference type="EMBL" id="AOU99849.1"/>
    </source>
</evidence>
<dbReference type="Pfam" id="PF00106">
    <property type="entry name" value="adh_short"/>
    <property type="match status" value="1"/>
</dbReference>
<dbReference type="GO" id="GO:0016616">
    <property type="term" value="F:oxidoreductase activity, acting on the CH-OH group of donors, NAD or NADP as acceptor"/>
    <property type="evidence" value="ECO:0007669"/>
    <property type="project" value="TreeGrafter"/>
</dbReference>
<dbReference type="InterPro" id="IPR052184">
    <property type="entry name" value="SDR_enzymes"/>
</dbReference>
<dbReference type="EMBL" id="CP017415">
    <property type="protein sequence ID" value="AOU99849.1"/>
    <property type="molecule type" value="Genomic_DNA"/>
</dbReference>
<dbReference type="Gene3D" id="3.40.50.720">
    <property type="entry name" value="NAD(P)-binding Rossmann-like Domain"/>
    <property type="match status" value="1"/>
</dbReference>
<dbReference type="SUPFAM" id="SSF51735">
    <property type="entry name" value="NAD(P)-binding Rossmann-fold domains"/>
    <property type="match status" value="1"/>
</dbReference>
<dbReference type="InterPro" id="IPR002347">
    <property type="entry name" value="SDR_fam"/>
</dbReference>
<name>A0A1D8ITN4_9GAMM</name>